<dbReference type="InterPro" id="IPR024790">
    <property type="entry name" value="APC4_long_dom"/>
</dbReference>
<protein>
    <recommendedName>
        <fullName evidence="1">Anaphase-promoting complex subunit 4</fullName>
    </recommendedName>
</protein>
<keyword evidence="3" id="KW-0498">Mitosis</keyword>
<dbReference type="InterPro" id="IPR024977">
    <property type="entry name" value="Apc4-like_WD40_dom"/>
</dbReference>
<organism evidence="8 9">
    <name type="scientific">Stachybotrys chlorohalonatus (strain IBT 40285)</name>
    <dbReference type="NCBI Taxonomy" id="1283841"/>
    <lineage>
        <taxon>Eukaryota</taxon>
        <taxon>Fungi</taxon>
        <taxon>Dikarya</taxon>
        <taxon>Ascomycota</taxon>
        <taxon>Pezizomycotina</taxon>
        <taxon>Sordariomycetes</taxon>
        <taxon>Hypocreomycetidae</taxon>
        <taxon>Hypocreales</taxon>
        <taxon>Stachybotryaceae</taxon>
        <taxon>Stachybotrys</taxon>
    </lineage>
</organism>
<reference evidence="8 9" key="1">
    <citation type="journal article" date="2014" name="BMC Genomics">
        <title>Comparative genome sequencing reveals chemotype-specific gene clusters in the toxigenic black mold Stachybotrys.</title>
        <authorList>
            <person name="Semeiks J."/>
            <person name="Borek D."/>
            <person name="Otwinowski Z."/>
            <person name="Grishin N.V."/>
        </authorList>
    </citation>
    <scope>NUCLEOTIDE SEQUENCE [LARGE SCALE GENOMIC DNA]</scope>
    <source>
        <strain evidence="8 9">IBT 40285</strain>
    </source>
</reference>
<evidence type="ECO:0000259" key="6">
    <source>
        <dbReference type="Pfam" id="PF12894"/>
    </source>
</evidence>
<keyword evidence="2" id="KW-0132">Cell division</keyword>
<dbReference type="Pfam" id="PF12894">
    <property type="entry name" value="ANAPC4_WD40"/>
    <property type="match status" value="1"/>
</dbReference>
<dbReference type="Proteomes" id="UP000028524">
    <property type="component" value="Unassembled WGS sequence"/>
</dbReference>
<keyword evidence="5" id="KW-0131">Cell cycle</keyword>
<feature type="domain" description="Anaphase-promoting complex subunit 4-like WD40" evidence="6">
    <location>
        <begin position="27"/>
        <end position="121"/>
    </location>
</feature>
<dbReference type="GO" id="GO:0034399">
    <property type="term" value="C:nuclear periphery"/>
    <property type="evidence" value="ECO:0007669"/>
    <property type="project" value="TreeGrafter"/>
</dbReference>
<gene>
    <name evidence="8" type="ORF">S40285_00362</name>
</gene>
<feature type="domain" description="Anaphase-promoting complex subunit 4 long" evidence="7">
    <location>
        <begin position="273"/>
        <end position="474"/>
    </location>
</feature>
<dbReference type="Pfam" id="PF12896">
    <property type="entry name" value="ANAPC4"/>
    <property type="match status" value="1"/>
</dbReference>
<evidence type="ECO:0000256" key="1">
    <source>
        <dbReference type="ARBA" id="ARBA00016067"/>
    </source>
</evidence>
<evidence type="ECO:0000256" key="5">
    <source>
        <dbReference type="ARBA" id="ARBA00023306"/>
    </source>
</evidence>
<evidence type="ECO:0000313" key="9">
    <source>
        <dbReference type="Proteomes" id="UP000028524"/>
    </source>
</evidence>
<dbReference type="InParanoid" id="A0A084QHV9"/>
<evidence type="ECO:0000256" key="4">
    <source>
        <dbReference type="ARBA" id="ARBA00022786"/>
    </source>
</evidence>
<dbReference type="Gene3D" id="2.130.10.10">
    <property type="entry name" value="YVTN repeat-like/Quinoprotein amine dehydrogenase"/>
    <property type="match status" value="1"/>
</dbReference>
<dbReference type="STRING" id="1283841.A0A084QHV9"/>
<dbReference type="InterPro" id="IPR024789">
    <property type="entry name" value="APC4"/>
</dbReference>
<evidence type="ECO:0000259" key="7">
    <source>
        <dbReference type="Pfam" id="PF12896"/>
    </source>
</evidence>
<dbReference type="GO" id="GO:0070979">
    <property type="term" value="P:protein K11-linked ubiquitination"/>
    <property type="evidence" value="ECO:0007669"/>
    <property type="project" value="TreeGrafter"/>
</dbReference>
<dbReference type="InterPro" id="IPR015943">
    <property type="entry name" value="WD40/YVTN_repeat-like_dom_sf"/>
</dbReference>
<dbReference type="HOGENOM" id="CLU_011501_0_0_1"/>
<dbReference type="GO" id="GO:0031145">
    <property type="term" value="P:anaphase-promoting complex-dependent catabolic process"/>
    <property type="evidence" value="ECO:0007669"/>
    <property type="project" value="InterPro"/>
</dbReference>
<sequence length="763" mass="84944">MAQARDLALHSETEFEQKALNGFPVSCPTLDLTATWEQESKTLYVQRPPGQLVSKIHQYGRPGGKAPEALTVRWKPDGQFLAVGWSDGVVRLMGLENNKAAHHIHVCDPAEASITHIGWASSNILPKPRARLRQPQDERFQKSPIDADRSLSDLPRELTFLEVDTALPKVSPLPSSTAGAGEDAMVFTLRTGIDFLFQPPKPEDYNQVNAMVVGTSNGQLQLSIYDSFVVGSFQCPPLGPSMSSQLIHHAFHPDVSTQLIALADKSTRPETVHLVPMDLPFISSSPINLSLLASKLTSLQKLLRYLKQTQLHMQVEWKNTKELPSRFLRSVQGDLENMERGPRDIVSALYHTAVTGHVYEPLREWLVESLAERGHKRWDKAVASGLEGLRSLVHENYLPALERCSIILSRLRGLAQFYDNNQDIGFTVAQINRVMGIISCLNLIGHKILVNVMDELEHFTVFSAWLRFQIDRLAGSNTASEDLTEKEATMDYSKVLKYIERYMSSSPLDAFFDEILPEDYTADRNHVEDGPSLLDVLDKQLKKRAEGQPCMKALPHVDFLVDYLISRSNMVFANIAEAKKRSVRFGKSIPLSSGQVVAQMDMRVSNQGSRGGTIFAAVSYEDSPSTVDVFRVELEIINGISSNGALMACRVDLGPRRLANVKFLNEKTLIFLCTEPDESGPAAVLVPVQSASLPFAEYTAAKANETPSISVADFPEYRFPEGKVLRPVRMEVHDKSDVRGEIPARIYLLGSNRTTLRSFAIPE</sequence>
<evidence type="ECO:0000256" key="3">
    <source>
        <dbReference type="ARBA" id="ARBA00022776"/>
    </source>
</evidence>
<dbReference type="EMBL" id="KL660737">
    <property type="protein sequence ID" value="KFA63544.1"/>
    <property type="molecule type" value="Genomic_DNA"/>
</dbReference>
<dbReference type="GO" id="GO:0005680">
    <property type="term" value="C:anaphase-promoting complex"/>
    <property type="evidence" value="ECO:0007669"/>
    <property type="project" value="InterPro"/>
</dbReference>
<proteinExistence type="predicted"/>
<dbReference type="AlphaFoldDB" id="A0A084QHV9"/>
<dbReference type="PANTHER" id="PTHR13260">
    <property type="entry name" value="ANAPHASE PROMOTING COMPLEX SUBUNIT 4 APC4"/>
    <property type="match status" value="1"/>
</dbReference>
<keyword evidence="4" id="KW-0833">Ubl conjugation pathway</keyword>
<evidence type="ECO:0000256" key="2">
    <source>
        <dbReference type="ARBA" id="ARBA00022618"/>
    </source>
</evidence>
<evidence type="ECO:0000313" key="8">
    <source>
        <dbReference type="EMBL" id="KFA63544.1"/>
    </source>
</evidence>
<dbReference type="PANTHER" id="PTHR13260:SF0">
    <property type="entry name" value="ANAPHASE-PROMOTING COMPLEX SUBUNIT 4"/>
    <property type="match status" value="1"/>
</dbReference>
<accession>A0A084QHV9</accession>
<dbReference type="GO" id="GO:0051301">
    <property type="term" value="P:cell division"/>
    <property type="evidence" value="ECO:0007669"/>
    <property type="project" value="UniProtKB-KW"/>
</dbReference>
<dbReference type="OrthoDB" id="2110451at2759"/>
<keyword evidence="9" id="KW-1185">Reference proteome</keyword>
<name>A0A084QHV9_STAC4</name>
<dbReference type="OMA" id="FEPMKEF"/>